<organism evidence="1">
    <name type="scientific">marine sediment metagenome</name>
    <dbReference type="NCBI Taxonomy" id="412755"/>
    <lineage>
        <taxon>unclassified sequences</taxon>
        <taxon>metagenomes</taxon>
        <taxon>ecological metagenomes</taxon>
    </lineage>
</organism>
<dbReference type="EMBL" id="BARS01039047">
    <property type="protein sequence ID" value="GAG15076.1"/>
    <property type="molecule type" value="Genomic_DNA"/>
</dbReference>
<accession>X0WQW3</accession>
<dbReference type="AlphaFoldDB" id="X0WQW3"/>
<gene>
    <name evidence="1" type="ORF">S01H1_59681</name>
</gene>
<reference evidence="1" key="1">
    <citation type="journal article" date="2014" name="Front. Microbiol.">
        <title>High frequency of phylogenetically diverse reductive dehalogenase-homologous genes in deep subseafloor sedimentary metagenomes.</title>
        <authorList>
            <person name="Kawai M."/>
            <person name="Futagami T."/>
            <person name="Toyoda A."/>
            <person name="Takaki Y."/>
            <person name="Nishi S."/>
            <person name="Hori S."/>
            <person name="Arai W."/>
            <person name="Tsubouchi T."/>
            <person name="Morono Y."/>
            <person name="Uchiyama I."/>
            <person name="Ito T."/>
            <person name="Fujiyama A."/>
            <person name="Inagaki F."/>
            <person name="Takami H."/>
        </authorList>
    </citation>
    <scope>NUCLEOTIDE SEQUENCE</scope>
    <source>
        <strain evidence="1">Expedition CK06-06</strain>
    </source>
</reference>
<dbReference type="Gene3D" id="2.60.40.2340">
    <property type="match status" value="1"/>
</dbReference>
<proteinExistence type="predicted"/>
<sequence>TLSSIITQAEAIADYIVNPPPVPTPTPTPPSLSDAKAITAFDFKALAPDVVGVINEGAKTIALTVPFGTDVTALVPTIVHTGVSVSPASGAAQDFTSPVTYTATAEDASTQAYLVTVTVAAPVITTTSTIANGAAAPTVTVTGTNFKAGIVAADLTVGVGITGLTLGTVSFVSATEITVAFTGTAAAGDLTIQAKTSAFDPASLSVSNTLTVTVPAAVIDIAVIPGVTVPVAGATPVTTITETDQYTGTVTWSPV</sequence>
<feature type="non-terminal residue" evidence="1">
    <location>
        <position position="1"/>
    </location>
</feature>
<feature type="non-terminal residue" evidence="1">
    <location>
        <position position="255"/>
    </location>
</feature>
<comment type="caution">
    <text evidence="1">The sequence shown here is derived from an EMBL/GenBank/DDBJ whole genome shotgun (WGS) entry which is preliminary data.</text>
</comment>
<name>X0WQW3_9ZZZZ</name>
<evidence type="ECO:0000313" key="1">
    <source>
        <dbReference type="EMBL" id="GAG15076.1"/>
    </source>
</evidence>
<protein>
    <recommendedName>
        <fullName evidence="2">IPT/TIG domain-containing protein</fullName>
    </recommendedName>
</protein>
<evidence type="ECO:0008006" key="2">
    <source>
        <dbReference type="Google" id="ProtNLM"/>
    </source>
</evidence>